<reference evidence="1 2" key="1">
    <citation type="journal article" date="2023" name="Nucleic Acids Res.">
        <title>The hologenome of Daphnia magna reveals possible DNA methylation and microbiome-mediated evolution of the host genome.</title>
        <authorList>
            <person name="Chaturvedi A."/>
            <person name="Li X."/>
            <person name="Dhandapani V."/>
            <person name="Marshall H."/>
            <person name="Kissane S."/>
            <person name="Cuenca-Cambronero M."/>
            <person name="Asole G."/>
            <person name="Calvet F."/>
            <person name="Ruiz-Romero M."/>
            <person name="Marangio P."/>
            <person name="Guigo R."/>
            <person name="Rago D."/>
            <person name="Mirbahai L."/>
            <person name="Eastwood N."/>
            <person name="Colbourne J.K."/>
            <person name="Zhou J."/>
            <person name="Mallon E."/>
            <person name="Orsini L."/>
        </authorList>
    </citation>
    <scope>NUCLEOTIDE SEQUENCE [LARGE SCALE GENOMIC DNA]</scope>
    <source>
        <strain evidence="1">LRV0_1</strain>
    </source>
</reference>
<sequence>MGDVPGNAACWISKHIQYFGGDPSQITSQWKVLEALYIVLRFFAWHHKQKPTLDGFWATFLPMEFRAYQKTTKR</sequence>
<accession>A0ABR0B255</accession>
<keyword evidence="2" id="KW-1185">Reference proteome</keyword>
<evidence type="ECO:0000313" key="2">
    <source>
        <dbReference type="Proteomes" id="UP001234178"/>
    </source>
</evidence>
<comment type="caution">
    <text evidence="1">The sequence shown here is derived from an EMBL/GenBank/DDBJ whole genome shotgun (WGS) entry which is preliminary data.</text>
</comment>
<evidence type="ECO:0000313" key="1">
    <source>
        <dbReference type="EMBL" id="KAK4035778.1"/>
    </source>
</evidence>
<name>A0ABR0B255_9CRUS</name>
<gene>
    <name evidence="1" type="ORF">OUZ56_027861</name>
</gene>
<dbReference type="Proteomes" id="UP001234178">
    <property type="component" value="Unassembled WGS sequence"/>
</dbReference>
<organism evidence="1 2">
    <name type="scientific">Daphnia magna</name>
    <dbReference type="NCBI Taxonomy" id="35525"/>
    <lineage>
        <taxon>Eukaryota</taxon>
        <taxon>Metazoa</taxon>
        <taxon>Ecdysozoa</taxon>
        <taxon>Arthropoda</taxon>
        <taxon>Crustacea</taxon>
        <taxon>Branchiopoda</taxon>
        <taxon>Diplostraca</taxon>
        <taxon>Cladocera</taxon>
        <taxon>Anomopoda</taxon>
        <taxon>Daphniidae</taxon>
        <taxon>Daphnia</taxon>
    </lineage>
</organism>
<protein>
    <submittedName>
        <fullName evidence="1">Uncharacterized protein</fullName>
    </submittedName>
</protein>
<dbReference type="EMBL" id="JAOYFB010000040">
    <property type="protein sequence ID" value="KAK4035778.1"/>
    <property type="molecule type" value="Genomic_DNA"/>
</dbReference>
<proteinExistence type="predicted"/>